<dbReference type="Gene3D" id="2.40.128.20">
    <property type="match status" value="1"/>
</dbReference>
<dbReference type="InterPro" id="IPR002450">
    <property type="entry name" value="von_Ebner_gland"/>
</dbReference>
<dbReference type="OrthoDB" id="9621919at2759"/>
<dbReference type="Proteomes" id="UP000694398">
    <property type="component" value="Unassembled WGS sequence"/>
</dbReference>
<keyword evidence="8" id="KW-1185">Reference proteome</keyword>
<reference evidence="7" key="1">
    <citation type="submission" date="2025-08" db="UniProtKB">
        <authorList>
            <consortium name="Ensembl"/>
        </authorList>
    </citation>
    <scope>IDENTIFICATION</scope>
</reference>
<feature type="domain" description="Lipocalin/cytosolic fatty-acid binding" evidence="6">
    <location>
        <begin position="31"/>
        <end position="166"/>
    </location>
</feature>
<evidence type="ECO:0000256" key="5">
    <source>
        <dbReference type="SAM" id="SignalP"/>
    </source>
</evidence>
<name>A0A8C2YLL4_CHILA</name>
<evidence type="ECO:0000256" key="2">
    <source>
        <dbReference type="ARBA" id="ARBA00006889"/>
    </source>
</evidence>
<feature type="chain" id="PRO_5034280134" evidence="5">
    <location>
        <begin position="20"/>
        <end position="171"/>
    </location>
</feature>
<dbReference type="PANTHER" id="PTHR11430">
    <property type="entry name" value="LIPOCALIN"/>
    <property type="match status" value="1"/>
</dbReference>
<dbReference type="OMA" id="WYIKAMV"/>
<proteinExistence type="inferred from homology"/>
<dbReference type="RefSeq" id="XP_013362039.1">
    <property type="nucleotide sequence ID" value="XM_013506585.1"/>
</dbReference>
<feature type="signal peptide" evidence="5">
    <location>
        <begin position="1"/>
        <end position="19"/>
    </location>
</feature>
<dbReference type="InterPro" id="IPR002345">
    <property type="entry name" value="Lipocalin"/>
</dbReference>
<dbReference type="GeneTree" id="ENSGT01050000244868"/>
<evidence type="ECO:0000256" key="3">
    <source>
        <dbReference type="ARBA" id="ARBA00022525"/>
    </source>
</evidence>
<keyword evidence="4 5" id="KW-0732">Signal</keyword>
<evidence type="ECO:0000313" key="7">
    <source>
        <dbReference type="Ensembl" id="ENSCLAP00000007668.1"/>
    </source>
</evidence>
<dbReference type="SUPFAM" id="SSF50814">
    <property type="entry name" value="Lipocalins"/>
    <property type="match status" value="1"/>
</dbReference>
<evidence type="ECO:0000256" key="1">
    <source>
        <dbReference type="ARBA" id="ARBA00004613"/>
    </source>
</evidence>
<evidence type="ECO:0000313" key="8">
    <source>
        <dbReference type="Proteomes" id="UP000694398"/>
    </source>
</evidence>
<comment type="similarity">
    <text evidence="2">Belongs to the calycin superfamily. Lipocalin family.</text>
</comment>
<dbReference type="AlphaFoldDB" id="A0A8C2YLL4"/>
<gene>
    <name evidence="7" type="primary">LOC102009091</name>
</gene>
<dbReference type="GeneID" id="102009091"/>
<dbReference type="InterPro" id="IPR012674">
    <property type="entry name" value="Calycin"/>
</dbReference>
<accession>A0A8C2YLL4</accession>
<dbReference type="PRINTS" id="PR01175">
    <property type="entry name" value="VNEBNERGLAND"/>
</dbReference>
<reference evidence="7" key="2">
    <citation type="submission" date="2025-09" db="UniProtKB">
        <authorList>
            <consortium name="Ensembl"/>
        </authorList>
    </citation>
    <scope>IDENTIFICATION</scope>
</reference>
<protein>
    <submittedName>
        <fullName evidence="7">Late lactation protein B-like</fullName>
    </submittedName>
</protein>
<dbReference type="GO" id="GO:0036094">
    <property type="term" value="F:small molecule binding"/>
    <property type="evidence" value="ECO:0007669"/>
    <property type="project" value="InterPro"/>
</dbReference>
<dbReference type="Pfam" id="PF00061">
    <property type="entry name" value="Lipocalin"/>
    <property type="match status" value="1"/>
</dbReference>
<dbReference type="GO" id="GO:0005615">
    <property type="term" value="C:extracellular space"/>
    <property type="evidence" value="ECO:0007669"/>
    <property type="project" value="TreeGrafter"/>
</dbReference>
<dbReference type="PANTHER" id="PTHR11430:SF129">
    <property type="entry name" value="ODORANT-BINDING PROTEIN 2A-RELATED"/>
    <property type="match status" value="1"/>
</dbReference>
<sequence length="171" mass="19802">MKTVIWAILLLSLLASLQAQDAEPARNAFEGTWYLKALVASRPMPEGMKPKKSFPVTVTALEDGSYEAQFSFSYKNKCQEKIIEMQRTKDPKKFKTTQDMIVSVEEMNVKDHLIFYIEHQVFGMPVRIAKLMARMPEENPEALREFKKFIKHKKIPVEYMVIPQQSKKCVS</sequence>
<dbReference type="InterPro" id="IPR000566">
    <property type="entry name" value="Lipocln_cytosolic_FA-bd_dom"/>
</dbReference>
<organism evidence="7 8">
    <name type="scientific">Chinchilla lanigera</name>
    <name type="common">Long-tailed chinchilla</name>
    <name type="synonym">Chinchilla villidera</name>
    <dbReference type="NCBI Taxonomy" id="34839"/>
    <lineage>
        <taxon>Eukaryota</taxon>
        <taxon>Metazoa</taxon>
        <taxon>Chordata</taxon>
        <taxon>Craniata</taxon>
        <taxon>Vertebrata</taxon>
        <taxon>Euteleostomi</taxon>
        <taxon>Mammalia</taxon>
        <taxon>Eutheria</taxon>
        <taxon>Euarchontoglires</taxon>
        <taxon>Glires</taxon>
        <taxon>Rodentia</taxon>
        <taxon>Hystricomorpha</taxon>
        <taxon>Chinchillidae</taxon>
        <taxon>Chinchilla</taxon>
    </lineage>
</organism>
<keyword evidence="3" id="KW-0964">Secreted</keyword>
<evidence type="ECO:0000256" key="4">
    <source>
        <dbReference type="ARBA" id="ARBA00022729"/>
    </source>
</evidence>
<dbReference type="Ensembl" id="ENSCLAT00000007787.1">
    <property type="protein sequence ID" value="ENSCLAP00000007668.1"/>
    <property type="gene ID" value="ENSCLAG00000005378.1"/>
</dbReference>
<comment type="subcellular location">
    <subcellularLocation>
        <location evidence="1">Secreted</location>
    </subcellularLocation>
</comment>
<evidence type="ECO:0000259" key="6">
    <source>
        <dbReference type="Pfam" id="PF00061"/>
    </source>
</evidence>